<organism evidence="2 3">
    <name type="scientific">Geomicrobium halophilum</name>
    <dbReference type="NCBI Taxonomy" id="549000"/>
    <lineage>
        <taxon>Bacteria</taxon>
        <taxon>Bacillati</taxon>
        <taxon>Bacillota</taxon>
        <taxon>Bacilli</taxon>
        <taxon>Bacillales</taxon>
        <taxon>Geomicrobium</taxon>
    </lineage>
</organism>
<dbReference type="AlphaFoldDB" id="A0A841PU86"/>
<comment type="caution">
    <text evidence="2">The sequence shown here is derived from an EMBL/GenBank/DDBJ whole genome shotgun (WGS) entry which is preliminary data.</text>
</comment>
<sequence>MRMGRKAQIIKRVYPVKKESRYIRSINGGSLIVLFSSVYTVRISPCVDTIREQPTNV</sequence>
<dbReference type="EMBL" id="JACHHJ010000004">
    <property type="protein sequence ID" value="MBB6450716.1"/>
    <property type="molecule type" value="Genomic_DNA"/>
</dbReference>
<name>A0A841PU86_9BACL</name>
<keyword evidence="1" id="KW-0472">Membrane</keyword>
<reference evidence="2 3" key="1">
    <citation type="submission" date="2020-08" db="EMBL/GenBank/DDBJ databases">
        <title>Genomic Encyclopedia of Type Strains, Phase IV (KMG-IV): sequencing the most valuable type-strain genomes for metagenomic binning, comparative biology and taxonomic classification.</title>
        <authorList>
            <person name="Goeker M."/>
        </authorList>
    </citation>
    <scope>NUCLEOTIDE SEQUENCE [LARGE SCALE GENOMIC DNA]</scope>
    <source>
        <strain evidence="2 3">DSM 21769</strain>
    </source>
</reference>
<keyword evidence="3" id="KW-1185">Reference proteome</keyword>
<keyword evidence="1" id="KW-0812">Transmembrane</keyword>
<evidence type="ECO:0000256" key="1">
    <source>
        <dbReference type="SAM" id="Phobius"/>
    </source>
</evidence>
<evidence type="ECO:0000313" key="3">
    <source>
        <dbReference type="Proteomes" id="UP000568839"/>
    </source>
</evidence>
<proteinExistence type="predicted"/>
<evidence type="ECO:0000313" key="2">
    <source>
        <dbReference type="EMBL" id="MBB6450716.1"/>
    </source>
</evidence>
<protein>
    <submittedName>
        <fullName evidence="2">Uncharacterized protein</fullName>
    </submittedName>
</protein>
<gene>
    <name evidence="2" type="ORF">HNR44_002706</name>
</gene>
<dbReference type="Proteomes" id="UP000568839">
    <property type="component" value="Unassembled WGS sequence"/>
</dbReference>
<feature type="transmembrane region" description="Helical" evidence="1">
    <location>
        <begin position="21"/>
        <end position="41"/>
    </location>
</feature>
<keyword evidence="1" id="KW-1133">Transmembrane helix</keyword>
<accession>A0A841PU86</accession>